<accession>A0A066RHE8</accession>
<organism evidence="2 3">
    <name type="scientific">Photobacterium galatheae</name>
    <dbReference type="NCBI Taxonomy" id="1654360"/>
    <lineage>
        <taxon>Bacteria</taxon>
        <taxon>Pseudomonadati</taxon>
        <taxon>Pseudomonadota</taxon>
        <taxon>Gammaproteobacteria</taxon>
        <taxon>Vibrionales</taxon>
        <taxon>Vibrionaceae</taxon>
        <taxon>Photobacterium</taxon>
    </lineage>
</organism>
<keyword evidence="1" id="KW-0812">Transmembrane</keyword>
<reference evidence="2 3" key="1">
    <citation type="submission" date="2014-04" db="EMBL/GenBank/DDBJ databases">
        <title>Draft genome sequence of Photobacterium halotolerans S2753: a solonamide, ngercheumicin and holomycin producer.</title>
        <authorList>
            <person name="Machado H.R."/>
            <person name="Gram L."/>
        </authorList>
    </citation>
    <scope>NUCLEOTIDE SEQUENCE [LARGE SCALE GENOMIC DNA]</scope>
    <source>
        <strain evidence="2 3">S2753</strain>
    </source>
</reference>
<evidence type="ECO:0000313" key="3">
    <source>
        <dbReference type="Proteomes" id="UP000027192"/>
    </source>
</evidence>
<dbReference type="RefSeq" id="WP_036757268.1">
    <property type="nucleotide sequence ID" value="NZ_JAGSGC010000024.1"/>
</dbReference>
<protein>
    <recommendedName>
        <fullName evidence="4">SMODS and SLOG-associating 2TM effector domain-containing protein</fullName>
    </recommendedName>
</protein>
<evidence type="ECO:0008006" key="4">
    <source>
        <dbReference type="Google" id="ProtNLM"/>
    </source>
</evidence>
<proteinExistence type="predicted"/>
<dbReference type="OrthoDB" id="5917824at2"/>
<gene>
    <name evidence="2" type="ORF">EA58_21140</name>
</gene>
<evidence type="ECO:0000313" key="2">
    <source>
        <dbReference type="EMBL" id="KDM89714.1"/>
    </source>
</evidence>
<dbReference type="EMBL" id="JMIB01000045">
    <property type="protein sequence ID" value="KDM89714.1"/>
    <property type="molecule type" value="Genomic_DNA"/>
</dbReference>
<keyword evidence="1" id="KW-0472">Membrane</keyword>
<keyword evidence="3" id="KW-1185">Reference proteome</keyword>
<name>A0A066RHE8_9GAMM</name>
<feature type="transmembrane region" description="Helical" evidence="1">
    <location>
        <begin position="36"/>
        <end position="62"/>
    </location>
</feature>
<comment type="caution">
    <text evidence="2">The sequence shown here is derived from an EMBL/GenBank/DDBJ whole genome shotgun (WGS) entry which is preliminary data.</text>
</comment>
<sequence>MNDTNTEFDIRYSIRIEQLNAMFFNRVDTLMAITQIFLGSAIFAGVGFSGMAGALVSLLSVITFTVKPTLKAVQSDNQAKRYIALLTPDLDVKERRDQYFRIQELDNHVLLSFSNIAFIRAGMEMGLDVSNKTLSRFEVFMARFVGERLKRTGNE</sequence>
<dbReference type="AlphaFoldDB" id="A0A066RHE8"/>
<keyword evidence="1" id="KW-1133">Transmembrane helix</keyword>
<dbReference type="Proteomes" id="UP000027192">
    <property type="component" value="Unassembled WGS sequence"/>
</dbReference>
<evidence type="ECO:0000256" key="1">
    <source>
        <dbReference type="SAM" id="Phobius"/>
    </source>
</evidence>
<dbReference type="STRING" id="1654360.EA58_21140"/>